<comment type="caution">
    <text evidence="5">Lacks conserved residue(s) required for the propagation of feature annotation.</text>
</comment>
<keyword evidence="2" id="KW-0833">Ubl conjugation pathway</keyword>
<keyword evidence="3" id="KW-0378">Hydrolase</keyword>
<accession>A0A9W8XIC1</accession>
<dbReference type="InterPro" id="IPR036959">
    <property type="entry name" value="Peptidase_C12_UCH_sf"/>
</dbReference>
<keyword evidence="4" id="KW-0788">Thiol protease</keyword>
<name>A0A9W8XIC1_9PLEO</name>
<feature type="region of interest" description="Disordered" evidence="6">
    <location>
        <begin position="117"/>
        <end position="175"/>
    </location>
</feature>
<evidence type="ECO:0000256" key="6">
    <source>
        <dbReference type="SAM" id="MobiDB-lite"/>
    </source>
</evidence>
<evidence type="ECO:0000256" key="5">
    <source>
        <dbReference type="PROSITE-ProRule" id="PRU01393"/>
    </source>
</evidence>
<dbReference type="GO" id="GO:0004843">
    <property type="term" value="F:cysteine-type deubiquitinase activity"/>
    <property type="evidence" value="ECO:0007669"/>
    <property type="project" value="InterPro"/>
</dbReference>
<dbReference type="RefSeq" id="XP_056070166.1">
    <property type="nucleotide sequence ID" value="XM_056215919.1"/>
</dbReference>
<evidence type="ECO:0000256" key="4">
    <source>
        <dbReference type="ARBA" id="ARBA00022807"/>
    </source>
</evidence>
<keyword evidence="9" id="KW-1185">Reference proteome</keyword>
<evidence type="ECO:0000256" key="2">
    <source>
        <dbReference type="ARBA" id="ARBA00022786"/>
    </source>
</evidence>
<comment type="similarity">
    <text evidence="5">Belongs to the peptidase C12 family.</text>
</comment>
<evidence type="ECO:0000256" key="1">
    <source>
        <dbReference type="ARBA" id="ARBA00022670"/>
    </source>
</evidence>
<sequence length="188" mass="21020">MSLEKINTLPILDPDNPKPPTLAEFFSVRKRLRRSHSTPTPRQVLWPEIPTSYVPLDASATLWTQVIRKLGVPEEVTKQGLRFEEIYSINDNRRELRQEYENIHALVLALPMKGRKQKSKLDDATDADSTGTAKDQKIAADVSKVHQQRTQIPTGGVGTGHQALRNGSTVGETSDVHSADFIPDICDR</sequence>
<dbReference type="InterPro" id="IPR001578">
    <property type="entry name" value="Peptidase_C12_UCH"/>
</dbReference>
<dbReference type="AlphaFoldDB" id="A0A9W8XIC1"/>
<feature type="domain" description="UCH catalytic" evidence="7">
    <location>
        <begin position="52"/>
        <end position="188"/>
    </location>
</feature>
<dbReference type="Gene3D" id="3.40.532.10">
    <property type="entry name" value="Peptidase C12, ubiquitin carboxyl-terminal hydrolase"/>
    <property type="match status" value="1"/>
</dbReference>
<evidence type="ECO:0000259" key="7">
    <source>
        <dbReference type="PROSITE" id="PS52048"/>
    </source>
</evidence>
<dbReference type="GeneID" id="80910684"/>
<evidence type="ECO:0000313" key="9">
    <source>
        <dbReference type="Proteomes" id="UP001140513"/>
    </source>
</evidence>
<dbReference type="OrthoDB" id="427186at2759"/>
<dbReference type="GO" id="GO:0006511">
    <property type="term" value="P:ubiquitin-dependent protein catabolic process"/>
    <property type="evidence" value="ECO:0007669"/>
    <property type="project" value="InterPro"/>
</dbReference>
<gene>
    <name evidence="8" type="ORF">N0V89_007154</name>
</gene>
<dbReference type="Proteomes" id="UP001140513">
    <property type="component" value="Unassembled WGS sequence"/>
</dbReference>
<organism evidence="8 9">
    <name type="scientific">Didymosphaeria variabile</name>
    <dbReference type="NCBI Taxonomy" id="1932322"/>
    <lineage>
        <taxon>Eukaryota</taxon>
        <taxon>Fungi</taxon>
        <taxon>Dikarya</taxon>
        <taxon>Ascomycota</taxon>
        <taxon>Pezizomycotina</taxon>
        <taxon>Dothideomycetes</taxon>
        <taxon>Pleosporomycetidae</taxon>
        <taxon>Pleosporales</taxon>
        <taxon>Massarineae</taxon>
        <taxon>Didymosphaeriaceae</taxon>
        <taxon>Didymosphaeria</taxon>
    </lineage>
</organism>
<evidence type="ECO:0000256" key="3">
    <source>
        <dbReference type="ARBA" id="ARBA00022801"/>
    </source>
</evidence>
<dbReference type="PROSITE" id="PS52048">
    <property type="entry name" value="UCH_DOMAIN"/>
    <property type="match status" value="1"/>
</dbReference>
<reference evidence="8" key="1">
    <citation type="submission" date="2022-10" db="EMBL/GenBank/DDBJ databases">
        <title>Tapping the CABI collections for fungal endophytes: first genome assemblies for Collariella, Neodidymelliopsis, Ascochyta clinopodiicola, Didymella pomorum, Didymosphaeria variabile, Neocosmospora piperis and Neocucurbitaria cava.</title>
        <authorList>
            <person name="Hill R."/>
        </authorList>
    </citation>
    <scope>NUCLEOTIDE SEQUENCE</scope>
    <source>
        <strain evidence="8">IMI 356815</strain>
    </source>
</reference>
<dbReference type="EMBL" id="JAPEUX010000005">
    <property type="protein sequence ID" value="KAJ4351810.1"/>
    <property type="molecule type" value="Genomic_DNA"/>
</dbReference>
<comment type="caution">
    <text evidence="8">The sequence shown here is derived from an EMBL/GenBank/DDBJ whole genome shotgun (WGS) entry which is preliminary data.</text>
</comment>
<evidence type="ECO:0000313" key="8">
    <source>
        <dbReference type="EMBL" id="KAJ4351810.1"/>
    </source>
</evidence>
<proteinExistence type="inferred from homology"/>
<protein>
    <recommendedName>
        <fullName evidence="7">UCH catalytic domain-containing protein</fullName>
    </recommendedName>
</protein>
<keyword evidence="1" id="KW-0645">Protease</keyword>